<accession>A0A8K2ABR1</accession>
<sequence>MTPQLPSFNRTFVSTASKALVVLTFGFLTLPVFSSTLVQAVEAEVDNPTVQCEDPNINVSVPDVEVSSPNPSRLVPNVGRILREGLGVPAPDSEAPDVGSPSASAAAPEVCQNDVEA</sequence>
<comment type="caution">
    <text evidence="2">The sequence shown here is derived from an EMBL/GenBank/DDBJ whole genome shotgun (WGS) entry which is preliminary data.</text>
</comment>
<dbReference type="EMBL" id="WVIC01000001">
    <property type="protein sequence ID" value="NCJ05013.1"/>
    <property type="molecule type" value="Genomic_DNA"/>
</dbReference>
<dbReference type="Proteomes" id="UP000607397">
    <property type="component" value="Unassembled WGS sequence"/>
</dbReference>
<gene>
    <name evidence="2" type="ORF">GS597_00445</name>
</gene>
<dbReference type="RefSeq" id="WP_161823485.1">
    <property type="nucleotide sequence ID" value="NZ_WVIC01000001.1"/>
</dbReference>
<proteinExistence type="predicted"/>
<dbReference type="AlphaFoldDB" id="A0A8K2ABR1"/>
<protein>
    <submittedName>
        <fullName evidence="2">Uncharacterized protein</fullName>
    </submittedName>
</protein>
<keyword evidence="3" id="KW-1185">Reference proteome</keyword>
<feature type="region of interest" description="Disordered" evidence="1">
    <location>
        <begin position="85"/>
        <end position="117"/>
    </location>
</feature>
<evidence type="ECO:0000313" key="2">
    <source>
        <dbReference type="EMBL" id="NCJ05013.1"/>
    </source>
</evidence>
<reference evidence="2" key="1">
    <citation type="submission" date="2019-12" db="EMBL/GenBank/DDBJ databases">
        <title>High-Quality draft genome sequences of three cyanobacteria isolated from the limestone walls of the Old Cathedral of Coimbra.</title>
        <authorList>
            <person name="Tiago I."/>
            <person name="Soares F."/>
            <person name="Portugal A."/>
        </authorList>
    </citation>
    <scope>NUCLEOTIDE SEQUENCE [LARGE SCALE GENOMIC DNA]</scope>
    <source>
        <strain evidence="2">C</strain>
    </source>
</reference>
<evidence type="ECO:0000256" key="1">
    <source>
        <dbReference type="SAM" id="MobiDB-lite"/>
    </source>
</evidence>
<evidence type="ECO:0000313" key="3">
    <source>
        <dbReference type="Proteomes" id="UP000607397"/>
    </source>
</evidence>
<name>A0A8K2ABR1_9CYAN</name>
<organism evidence="2 3">
    <name type="scientific">Petrachloros mirabilis ULC683</name>
    <dbReference type="NCBI Taxonomy" id="2781853"/>
    <lineage>
        <taxon>Bacteria</taxon>
        <taxon>Bacillati</taxon>
        <taxon>Cyanobacteriota</taxon>
        <taxon>Cyanophyceae</taxon>
        <taxon>Synechococcales</taxon>
        <taxon>Petrachlorosaceae</taxon>
        <taxon>Petrachloros</taxon>
        <taxon>Petrachloros mirabilis</taxon>
    </lineage>
</organism>